<dbReference type="CDD" id="cd06170">
    <property type="entry name" value="LuxR_C_like"/>
    <property type="match status" value="1"/>
</dbReference>
<dbReference type="SUPFAM" id="SSF46894">
    <property type="entry name" value="C-terminal effector domain of the bipartite response regulators"/>
    <property type="match status" value="1"/>
</dbReference>
<sequence length="1003" mass="114064">MPKSALFTLKWSSILCRYELYEHDRFLLAAVGPAWLDWLNTHKSFSFQGEQQSFNMLKETRKHTDEGYWYAYQRQGKRIVKRYVGKSIDITSSRLEEVGLELQGTLPAPLLEPKFQLPHVASSLVPRERLFTLLDSGLERRLTLLTAPAGSGKTTLISQWQATRRAQQRLPTLAWLSLDANDNDPVRFWRYVMTACQVFQPDPGQPALEQLALISQHLHERNFLDTILTYFLNALAHITEPGILVLEDYHLITSPTIHQTLAFFLDHLPHTMHLIIITRSTPALPLTQLRIRGELCEIGTAELRFTPGELAAFLQPLFPHPLTPQVLQQIDTRLEGWAAGLRLFALSLQKAQAPQTLEQQLASFVRQPLPLHEYFIDEVLNTLPASLQAFLLHTSMLNRLTPSLCDAVTNKRNSASLLQSLAQRGLFLEQLEGPGPWYRYHPLFAEALRAEARHRIEREKILQAARQASIWYQQHHMLTEAIEAALWAEERSLAADIMVQILSLQGFDDLQEFHTLRRWLEQLPEQELYLHPLLCLSYARVLSLSFAPSPPSSAALAQIDALLLHAEECWRAQDNTVRLGEVFAFRAQHAIWHGDVERAANYARQALELLPAEARHWRGMSLNILGSGELFAGQLLRAKETLQEAQAIWASLHHLHGARSCTLALGLVYLEQGALRLAASCYQSVLQEARELGDVEDLSLALIGQARLFYEWNDLDAAERAAQEAIALGEQLQSQTLQTQAALVLARIAYARGQKGQAQQRLSALLTRLPDHQPLAYEVKLCQLHFLLLEGDTATVQHQLSTIIPQATGIPEPLQEQFDVLQAHLLVLQKDFSTAASLLSRLQEAAQAAGRERAWLEMQLLVARIQYDQRRTLQVRQTLQTILIRTHTEGYHRLFLDQGEETAVLLRSLQRQIYEPALARYLQSLLQAFGPTSTPFMATPEPLSRQEQHVLRLLLADLSYPQIARELVVSINTVKTQVRSIYRKLGVHTRRELQTTIQRRRLF</sequence>
<proteinExistence type="predicted"/>
<reference evidence="5 6" key="1">
    <citation type="journal article" date="2021" name="Int. J. Syst. Evol. Microbiol.">
        <title>Reticulibacter mediterranei gen. nov., sp. nov., within the new family Reticulibacteraceae fam. nov., and Ktedonospora formicarum gen. nov., sp. nov., Ktedonobacter robiniae sp. nov., Dictyobacter formicarum sp. nov. and Dictyobacter arantiisoli sp. nov., belonging to the class Ktedonobacteria.</title>
        <authorList>
            <person name="Yabe S."/>
            <person name="Zheng Y."/>
            <person name="Wang C.M."/>
            <person name="Sakai Y."/>
            <person name="Abe K."/>
            <person name="Yokota A."/>
            <person name="Donadio S."/>
            <person name="Cavaletti L."/>
            <person name="Monciardini P."/>
        </authorList>
    </citation>
    <scope>NUCLEOTIDE SEQUENCE [LARGE SCALE GENOMIC DNA]</scope>
    <source>
        <strain evidence="5 6">SOSP1-9</strain>
    </source>
</reference>
<dbReference type="InterPro" id="IPR059106">
    <property type="entry name" value="WHD_MalT"/>
</dbReference>
<dbReference type="Pfam" id="PF25873">
    <property type="entry name" value="WHD_MalT"/>
    <property type="match status" value="1"/>
</dbReference>
<protein>
    <submittedName>
        <fullName evidence="5">HTH-type transcriptional regulator MalT</fullName>
    </submittedName>
</protein>
<dbReference type="EMBL" id="BNJJ01000017">
    <property type="protein sequence ID" value="GHO87497.1"/>
    <property type="molecule type" value="Genomic_DNA"/>
</dbReference>
<dbReference type="InterPro" id="IPR016032">
    <property type="entry name" value="Sig_transdc_resp-reg_C-effctor"/>
</dbReference>
<dbReference type="SUPFAM" id="SSF52540">
    <property type="entry name" value="P-loop containing nucleoside triphosphate hydrolases"/>
    <property type="match status" value="1"/>
</dbReference>
<gene>
    <name evidence="5" type="primary">malT_3</name>
    <name evidence="5" type="ORF">KSZ_55030</name>
</gene>
<evidence type="ECO:0000256" key="1">
    <source>
        <dbReference type="ARBA" id="ARBA00023015"/>
    </source>
</evidence>
<dbReference type="Gene3D" id="1.10.10.10">
    <property type="entry name" value="Winged helix-like DNA-binding domain superfamily/Winged helix DNA-binding domain"/>
    <property type="match status" value="1"/>
</dbReference>
<evidence type="ECO:0000259" key="4">
    <source>
        <dbReference type="PROSITE" id="PS50043"/>
    </source>
</evidence>
<comment type="caution">
    <text evidence="5">The sequence shown here is derived from an EMBL/GenBank/DDBJ whole genome shotgun (WGS) entry which is preliminary data.</text>
</comment>
<feature type="domain" description="HTH luxR-type" evidence="4">
    <location>
        <begin position="936"/>
        <end position="1001"/>
    </location>
</feature>
<dbReference type="SUPFAM" id="SSF48452">
    <property type="entry name" value="TPR-like"/>
    <property type="match status" value="1"/>
</dbReference>
<evidence type="ECO:0000256" key="2">
    <source>
        <dbReference type="ARBA" id="ARBA00023125"/>
    </source>
</evidence>
<dbReference type="PANTHER" id="PTHR44688:SF16">
    <property type="entry name" value="DNA-BINDING TRANSCRIPTIONAL ACTIVATOR DEVR_DOSR"/>
    <property type="match status" value="1"/>
</dbReference>
<dbReference type="InterPro" id="IPR041617">
    <property type="entry name" value="TPR_MalT"/>
</dbReference>
<dbReference type="Proteomes" id="UP000635565">
    <property type="component" value="Unassembled WGS sequence"/>
</dbReference>
<keyword evidence="2" id="KW-0238">DNA-binding</keyword>
<dbReference type="SMART" id="SM00028">
    <property type="entry name" value="TPR"/>
    <property type="match status" value="4"/>
</dbReference>
<dbReference type="Pfam" id="PF17874">
    <property type="entry name" value="TPR_MalT"/>
    <property type="match status" value="1"/>
</dbReference>
<dbReference type="PROSITE" id="PS50043">
    <property type="entry name" value="HTH_LUXR_2"/>
    <property type="match status" value="1"/>
</dbReference>
<dbReference type="Gene3D" id="1.25.40.10">
    <property type="entry name" value="Tetratricopeptide repeat domain"/>
    <property type="match status" value="1"/>
</dbReference>
<evidence type="ECO:0000313" key="6">
    <source>
        <dbReference type="Proteomes" id="UP000635565"/>
    </source>
</evidence>
<dbReference type="InterPro" id="IPR011990">
    <property type="entry name" value="TPR-like_helical_dom_sf"/>
</dbReference>
<organism evidence="5 6">
    <name type="scientific">Dictyobacter formicarum</name>
    <dbReference type="NCBI Taxonomy" id="2778368"/>
    <lineage>
        <taxon>Bacteria</taxon>
        <taxon>Bacillati</taxon>
        <taxon>Chloroflexota</taxon>
        <taxon>Ktedonobacteria</taxon>
        <taxon>Ktedonobacterales</taxon>
        <taxon>Dictyobacteraceae</taxon>
        <taxon>Dictyobacter</taxon>
    </lineage>
</organism>
<keyword evidence="1" id="KW-0805">Transcription regulation</keyword>
<dbReference type="PANTHER" id="PTHR44688">
    <property type="entry name" value="DNA-BINDING TRANSCRIPTIONAL ACTIVATOR DEVR_DOSR"/>
    <property type="match status" value="1"/>
</dbReference>
<accession>A0ABQ3VMP2</accession>
<keyword evidence="6" id="KW-1185">Reference proteome</keyword>
<evidence type="ECO:0000313" key="5">
    <source>
        <dbReference type="EMBL" id="GHO87497.1"/>
    </source>
</evidence>
<dbReference type="RefSeq" id="WP_201365057.1">
    <property type="nucleotide sequence ID" value="NZ_BNJJ01000017.1"/>
</dbReference>
<keyword evidence="3" id="KW-0804">Transcription</keyword>
<dbReference type="Pfam" id="PF00196">
    <property type="entry name" value="GerE"/>
    <property type="match status" value="1"/>
</dbReference>
<dbReference type="Gene3D" id="3.40.50.300">
    <property type="entry name" value="P-loop containing nucleotide triphosphate hydrolases"/>
    <property type="match status" value="1"/>
</dbReference>
<dbReference type="SMART" id="SM00421">
    <property type="entry name" value="HTH_LUXR"/>
    <property type="match status" value="1"/>
</dbReference>
<name>A0ABQ3VMP2_9CHLR</name>
<dbReference type="PROSITE" id="PS00622">
    <property type="entry name" value="HTH_LUXR_1"/>
    <property type="match status" value="1"/>
</dbReference>
<evidence type="ECO:0000256" key="3">
    <source>
        <dbReference type="ARBA" id="ARBA00023163"/>
    </source>
</evidence>
<dbReference type="InterPro" id="IPR036388">
    <property type="entry name" value="WH-like_DNA-bd_sf"/>
</dbReference>
<dbReference type="InterPro" id="IPR027417">
    <property type="entry name" value="P-loop_NTPase"/>
</dbReference>
<dbReference type="InterPro" id="IPR000792">
    <property type="entry name" value="Tscrpt_reg_LuxR_C"/>
</dbReference>
<dbReference type="InterPro" id="IPR019734">
    <property type="entry name" value="TPR_rpt"/>
</dbReference>